<dbReference type="Pfam" id="PF00780">
    <property type="entry name" value="CNH"/>
    <property type="match status" value="1"/>
</dbReference>
<comment type="subcellular location">
    <subcellularLocation>
        <location evidence="1">Cytoplasm</location>
    </subcellularLocation>
</comment>
<dbReference type="InterPro" id="IPR001180">
    <property type="entry name" value="CNH_dom"/>
</dbReference>
<feature type="domain" description="CNH" evidence="5">
    <location>
        <begin position="31"/>
        <end position="320"/>
    </location>
</feature>
<name>A0ABR3JUV6_9AGAR</name>
<organism evidence="6 7">
    <name type="scientific">Hohenbuehelia grisea</name>
    <dbReference type="NCBI Taxonomy" id="104357"/>
    <lineage>
        <taxon>Eukaryota</taxon>
        <taxon>Fungi</taxon>
        <taxon>Dikarya</taxon>
        <taxon>Basidiomycota</taxon>
        <taxon>Agaricomycotina</taxon>
        <taxon>Agaricomycetes</taxon>
        <taxon>Agaricomycetidae</taxon>
        <taxon>Agaricales</taxon>
        <taxon>Pleurotineae</taxon>
        <taxon>Pleurotaceae</taxon>
        <taxon>Hohenbuehelia</taxon>
    </lineage>
</organism>
<dbReference type="Proteomes" id="UP001556367">
    <property type="component" value="Unassembled WGS sequence"/>
</dbReference>
<dbReference type="EMBL" id="JASNQZ010000002">
    <property type="protein sequence ID" value="KAL0959675.1"/>
    <property type="molecule type" value="Genomic_DNA"/>
</dbReference>
<reference evidence="7" key="1">
    <citation type="submission" date="2024-06" db="EMBL/GenBank/DDBJ databases">
        <title>Multi-omics analyses provide insights into the biosynthesis of the anticancer antibiotic pleurotin in Hohenbuehelia grisea.</title>
        <authorList>
            <person name="Weaver J.A."/>
            <person name="Alberti F."/>
        </authorList>
    </citation>
    <scope>NUCLEOTIDE SEQUENCE [LARGE SCALE GENOMIC DNA]</scope>
    <source>
        <strain evidence="7">T-177</strain>
    </source>
</reference>
<dbReference type="PANTHER" id="PTHR12894:SF27">
    <property type="entry name" value="TRANSFORMING GROWTH FACTOR-BETA RECEPTOR-ASSOCIATED PROTEIN 1"/>
    <property type="match status" value="1"/>
</dbReference>
<dbReference type="SUPFAM" id="SSF50978">
    <property type="entry name" value="WD40 repeat-like"/>
    <property type="match status" value="1"/>
</dbReference>
<dbReference type="InterPro" id="IPR032914">
    <property type="entry name" value="Vam6/VPS39/TRAP1"/>
</dbReference>
<sequence>MSTAPATPSEVPPYQTQSLIDHDAFGHSLLGAQVRCAQALGSEIYVGCSNGELIRFALQADDPNQLEAYRVLSQQSLPNGKPIDEIVLIPSISRALVLSDRQIHFYTLPSLDPVPHTLIKPIRNVVTFAVDEQHLNRPDPSLLNPGAPVEDVEFCVIKRNNVALFRLREKLFYQKEIPFQQGAVVARRFGHTLCLADHEFYSIVDLERTSLFQLLPVSQAPEPPLTPLQPSITVVTDNEFLILSWDGSGTMGVFITGDGEPVRGTLQWPGYPQSICLDYPYVAALLPNGTIEIHSVETQTIAQVIPLPPSPSSDHTPPSHWLQLASCLKGYLVPSTQRSEKMKPTSVRLLRE</sequence>
<protein>
    <recommendedName>
        <fullName evidence="5">CNH domain-containing protein</fullName>
    </recommendedName>
</protein>
<evidence type="ECO:0000256" key="3">
    <source>
        <dbReference type="ARBA" id="ARBA00022490"/>
    </source>
</evidence>
<evidence type="ECO:0000259" key="5">
    <source>
        <dbReference type="PROSITE" id="PS50219"/>
    </source>
</evidence>
<comment type="caution">
    <text evidence="6">The sequence shown here is derived from an EMBL/GenBank/DDBJ whole genome shotgun (WGS) entry which is preliminary data.</text>
</comment>
<evidence type="ECO:0000256" key="4">
    <source>
        <dbReference type="ARBA" id="ARBA00022927"/>
    </source>
</evidence>
<evidence type="ECO:0000313" key="6">
    <source>
        <dbReference type="EMBL" id="KAL0959675.1"/>
    </source>
</evidence>
<dbReference type="InterPro" id="IPR036322">
    <property type="entry name" value="WD40_repeat_dom_sf"/>
</dbReference>
<keyword evidence="2" id="KW-0813">Transport</keyword>
<gene>
    <name evidence="6" type="ORF">HGRIS_011374</name>
</gene>
<dbReference type="PROSITE" id="PS50219">
    <property type="entry name" value="CNH"/>
    <property type="match status" value="1"/>
</dbReference>
<accession>A0ABR3JUV6</accession>
<proteinExistence type="predicted"/>
<evidence type="ECO:0000256" key="1">
    <source>
        <dbReference type="ARBA" id="ARBA00004496"/>
    </source>
</evidence>
<keyword evidence="7" id="KW-1185">Reference proteome</keyword>
<evidence type="ECO:0000313" key="7">
    <source>
        <dbReference type="Proteomes" id="UP001556367"/>
    </source>
</evidence>
<keyword evidence="3" id="KW-0963">Cytoplasm</keyword>
<evidence type="ECO:0000256" key="2">
    <source>
        <dbReference type="ARBA" id="ARBA00022448"/>
    </source>
</evidence>
<keyword evidence="4" id="KW-0653">Protein transport</keyword>
<dbReference type="PANTHER" id="PTHR12894">
    <property type="entry name" value="CNH DOMAIN CONTAINING"/>
    <property type="match status" value="1"/>
</dbReference>